<evidence type="ECO:0000259" key="1">
    <source>
        <dbReference type="Pfam" id="PF03354"/>
    </source>
</evidence>
<dbReference type="InterPro" id="IPR046461">
    <property type="entry name" value="TerL_ATPase"/>
</dbReference>
<dbReference type="InterPro" id="IPR027417">
    <property type="entry name" value="P-loop_NTPase"/>
</dbReference>
<evidence type="ECO:0000313" key="4">
    <source>
        <dbReference type="Proteomes" id="UP000654573"/>
    </source>
</evidence>
<dbReference type="RefSeq" id="WP_186971153.1">
    <property type="nucleotide sequence ID" value="NZ_JACOOU010000018.1"/>
</dbReference>
<accession>A0ABR7FK46</accession>
<feature type="domain" description="Terminase large subunit-like ATPase" evidence="1">
    <location>
        <begin position="67"/>
        <end position="235"/>
    </location>
</feature>
<organism evidence="3 4">
    <name type="scientific">Blautia celeris</name>
    <dbReference type="NCBI Taxonomy" id="2763026"/>
    <lineage>
        <taxon>Bacteria</taxon>
        <taxon>Bacillati</taxon>
        <taxon>Bacillota</taxon>
        <taxon>Clostridia</taxon>
        <taxon>Lachnospirales</taxon>
        <taxon>Lachnospiraceae</taxon>
        <taxon>Blautia</taxon>
    </lineage>
</organism>
<keyword evidence="4" id="KW-1185">Reference proteome</keyword>
<comment type="caution">
    <text evidence="3">The sequence shown here is derived from an EMBL/GenBank/DDBJ whole genome shotgun (WGS) entry which is preliminary data.</text>
</comment>
<gene>
    <name evidence="3" type="ORF">H8S76_25450</name>
</gene>
<dbReference type="PANTHER" id="PTHR41287:SF1">
    <property type="entry name" value="PROTEIN YMFN"/>
    <property type="match status" value="1"/>
</dbReference>
<sequence length="553" mass="64418">MKKIIVKEIEEYLEYVKEHPKWINKKRKLLIKNIVLPTLERDGVFFDEKTYYNCIKYCEANYYPLFPYQKFIYAFVFMYKNDIPIFSNFFVMMGRGNGKDGFIVPLVNFLQTPLYGVKNYHIEIVANAEQQVKDTFKVAYDVMSTQKFKGKFKVTKELITNNVTGSEMKYNTSNSGTKDGKRPGCLILNEIHAYENYEQINVFESALGKVKHPREFIITTNGYVRDGPLDELLSMVTEILTTGENELGYFPFVCELDSKEEADEEEAWHKANPSMEFMPILANQIKKDYLEMKKLPSKMPEFFTKRLNLPERNEEETVTKWENILACCYEDTEEKTPRRTPDTKGKLAILAIDYADVRDFASAGVLTEGDENDYIWRQHTWVCAESPFFESIKFPLNRIGQEEFEDFEIVTDPVISIQDIVNWCLQKMTEYQVVKITMDTYRYTLFKMAFEEAGISIESRDNPDGIVRLIRKIGSVCGIIAPEIESLFSERKINYGPSAIMRWYTNNTCVAIDKYGNKTFGKIEPKLRKNDGFMAFVAGMYSKDEIKERVIYV</sequence>
<evidence type="ECO:0000313" key="3">
    <source>
        <dbReference type="EMBL" id="MBC5675582.1"/>
    </source>
</evidence>
<feature type="domain" description="Terminase large subunit-like endonuclease" evidence="2">
    <location>
        <begin position="248"/>
        <end position="516"/>
    </location>
</feature>
<name>A0ABR7FK46_9FIRM</name>
<dbReference type="PANTHER" id="PTHR41287">
    <property type="match status" value="1"/>
</dbReference>
<dbReference type="Pfam" id="PF03354">
    <property type="entry name" value="TerL_ATPase"/>
    <property type="match status" value="1"/>
</dbReference>
<dbReference type="Gene3D" id="3.40.50.300">
    <property type="entry name" value="P-loop containing nucleotide triphosphate hydrolases"/>
    <property type="match status" value="1"/>
</dbReference>
<protein>
    <submittedName>
        <fullName evidence="3">Terminase large subunit</fullName>
    </submittedName>
</protein>
<dbReference type="Pfam" id="PF20441">
    <property type="entry name" value="TerL_nuclease"/>
    <property type="match status" value="1"/>
</dbReference>
<reference evidence="3 4" key="1">
    <citation type="submission" date="2020-08" db="EMBL/GenBank/DDBJ databases">
        <title>Genome public.</title>
        <authorList>
            <person name="Liu C."/>
            <person name="Sun Q."/>
        </authorList>
    </citation>
    <scope>NUCLEOTIDE SEQUENCE [LARGE SCALE GENOMIC DNA]</scope>
    <source>
        <strain evidence="3 4">NSJ-34</strain>
    </source>
</reference>
<dbReference type="Proteomes" id="UP000654573">
    <property type="component" value="Unassembled WGS sequence"/>
</dbReference>
<dbReference type="InterPro" id="IPR046462">
    <property type="entry name" value="TerL_nuclease"/>
</dbReference>
<evidence type="ECO:0000259" key="2">
    <source>
        <dbReference type="Pfam" id="PF20441"/>
    </source>
</evidence>
<dbReference type="EMBL" id="JACOOU010000018">
    <property type="protein sequence ID" value="MBC5675582.1"/>
    <property type="molecule type" value="Genomic_DNA"/>
</dbReference>
<dbReference type="InterPro" id="IPR005021">
    <property type="entry name" value="Terminase_largesu-like"/>
</dbReference>
<proteinExistence type="predicted"/>